<name>S3UEQ8_9GAMM</name>
<organism evidence="1 2">
    <name type="scientific">Acinetobacter colistiniresistens</name>
    <dbReference type="NCBI Taxonomy" id="280145"/>
    <lineage>
        <taxon>Bacteria</taxon>
        <taxon>Pseudomonadati</taxon>
        <taxon>Pseudomonadota</taxon>
        <taxon>Gammaproteobacteria</taxon>
        <taxon>Moraxellales</taxon>
        <taxon>Moraxellaceae</taxon>
        <taxon>Acinetobacter</taxon>
    </lineage>
</organism>
<protein>
    <submittedName>
        <fullName evidence="1">Filamentous hemagglutinin</fullName>
    </submittedName>
</protein>
<sequence>MTVRQLAAVLGAEYDPLTGEQITPNERQMAKASMLGLGFTKTVSGVTRVSDDVLVAIEKKYGKEIAKKIETETYFRVEGGGTGTKSSLNRISVNSDQTISINSGCSGQLCVSTNGPSHALYYLSEKRPDGKVVVFEIDKALHQKILSEAIPQKPIPGIARDPNAPKIVDESKGQPSINLELPKVWDRLLEEKSSKARVLTKKEFEIEYRK</sequence>
<dbReference type="AlphaFoldDB" id="S3UEQ8"/>
<accession>S3UEQ8</accession>
<dbReference type="GeneID" id="45417784"/>
<dbReference type="PATRIC" id="fig|1217696.3.peg.1938"/>
<gene>
    <name evidence="1" type="ORF">F907_01977</name>
</gene>
<evidence type="ECO:0000313" key="1">
    <source>
        <dbReference type="EMBL" id="EPG38007.1"/>
    </source>
</evidence>
<dbReference type="EMBL" id="ATGK01000011">
    <property type="protein sequence ID" value="EPG38007.1"/>
    <property type="molecule type" value="Genomic_DNA"/>
</dbReference>
<dbReference type="Proteomes" id="UP000014559">
    <property type="component" value="Unassembled WGS sequence"/>
</dbReference>
<dbReference type="HOGENOM" id="CLU_1307921_0_0_6"/>
<comment type="caution">
    <text evidence="1">The sequence shown here is derived from an EMBL/GenBank/DDBJ whole genome shotgun (WGS) entry which is preliminary data.</text>
</comment>
<reference evidence="1 2" key="1">
    <citation type="submission" date="2013-06" db="EMBL/GenBank/DDBJ databases">
        <title>The Genome Sequence of Acinetobacter sp. NIPH 2036.</title>
        <authorList>
            <consortium name="The Broad Institute Genome Sequencing Platform"/>
            <consortium name="The Broad Institute Genome Sequencing Center for Infectious Disease"/>
            <person name="Cerqueira G."/>
            <person name="Feldgarden M."/>
            <person name="Courvalin P."/>
            <person name="Perichon B."/>
            <person name="Grillot-Courvalin C."/>
            <person name="Clermont D."/>
            <person name="Rocha E."/>
            <person name="Yoon E.-J."/>
            <person name="Nemec A."/>
            <person name="Young S.K."/>
            <person name="Zeng Q."/>
            <person name="Gargeya S."/>
            <person name="Fitzgerald M."/>
            <person name="Abouelleil A."/>
            <person name="Alvarado L."/>
            <person name="Berlin A.M."/>
            <person name="Chapman S.B."/>
            <person name="Dewar J."/>
            <person name="Goldberg J."/>
            <person name="Griggs A."/>
            <person name="Gujja S."/>
            <person name="Hansen M."/>
            <person name="Howarth C."/>
            <person name="Imamovic A."/>
            <person name="Larimer J."/>
            <person name="McCowan C."/>
            <person name="Murphy C."/>
            <person name="Pearson M."/>
            <person name="Priest M."/>
            <person name="Roberts A."/>
            <person name="Saif S."/>
            <person name="Shea T."/>
            <person name="Sykes S."/>
            <person name="Wortman J."/>
            <person name="Nusbaum C."/>
            <person name="Birren B."/>
        </authorList>
    </citation>
    <scope>NUCLEOTIDE SEQUENCE [LARGE SCALE GENOMIC DNA]</scope>
    <source>
        <strain evidence="1 2">NIPH 2036</strain>
    </source>
</reference>
<proteinExistence type="predicted"/>
<dbReference type="RefSeq" id="WP_016652566.1">
    <property type="nucleotide sequence ID" value="NZ_BHGD02000122.1"/>
</dbReference>
<evidence type="ECO:0000313" key="2">
    <source>
        <dbReference type="Proteomes" id="UP000014559"/>
    </source>
</evidence>